<feature type="domain" description="HTH tetR-type" evidence="6">
    <location>
        <begin position="20"/>
        <end position="80"/>
    </location>
</feature>
<dbReference type="STRING" id="1174501.SAMN05216192_101329"/>
<dbReference type="PANTHER" id="PTHR30055">
    <property type="entry name" value="HTH-TYPE TRANSCRIPTIONAL REGULATOR RUTR"/>
    <property type="match status" value="1"/>
</dbReference>
<organism evidence="7 8">
    <name type="scientific">Paenibacillus typhae</name>
    <dbReference type="NCBI Taxonomy" id="1174501"/>
    <lineage>
        <taxon>Bacteria</taxon>
        <taxon>Bacillati</taxon>
        <taxon>Bacillota</taxon>
        <taxon>Bacilli</taxon>
        <taxon>Bacillales</taxon>
        <taxon>Paenibacillaceae</taxon>
        <taxon>Paenibacillus</taxon>
    </lineage>
</organism>
<dbReference type="PROSITE" id="PS01081">
    <property type="entry name" value="HTH_TETR_1"/>
    <property type="match status" value="1"/>
</dbReference>
<feature type="DNA-binding region" description="H-T-H motif" evidence="5">
    <location>
        <begin position="43"/>
        <end position="62"/>
    </location>
</feature>
<dbReference type="Gene3D" id="1.10.357.10">
    <property type="entry name" value="Tetracycline Repressor, domain 2"/>
    <property type="match status" value="1"/>
</dbReference>
<dbReference type="EMBL" id="FNDX01000001">
    <property type="protein sequence ID" value="SDH84943.1"/>
    <property type="molecule type" value="Genomic_DNA"/>
</dbReference>
<sequence length="207" mass="23675">MQRKFAVCYNTDMPKLVDHSERKSHIAEATWRVILKEGMKGATVRKIAQEAGVSLGALRHYFTTQHELLAFAMKLVSDRANARIRDVMALGLPPKELVTRVLMELLPLDENSMAEMEVWFAFVFHHKYAGEDYGGLNDGIYPGIVNLLGHLKKEGLLREELDMDIEAERLYALLDGLALHALLEPKRLDRERILRVLHSHMDSICRE</sequence>
<keyword evidence="1" id="KW-0678">Repressor</keyword>
<dbReference type="GO" id="GO:0000976">
    <property type="term" value="F:transcription cis-regulatory region binding"/>
    <property type="evidence" value="ECO:0007669"/>
    <property type="project" value="TreeGrafter"/>
</dbReference>
<accession>A0A1G8FS27</accession>
<reference evidence="8" key="1">
    <citation type="submission" date="2016-10" db="EMBL/GenBank/DDBJ databases">
        <authorList>
            <person name="Varghese N."/>
            <person name="Submissions S."/>
        </authorList>
    </citation>
    <scope>NUCLEOTIDE SEQUENCE [LARGE SCALE GENOMIC DNA]</scope>
    <source>
        <strain evidence="8">CGMCC 1.11012</strain>
    </source>
</reference>
<evidence type="ECO:0000256" key="3">
    <source>
        <dbReference type="ARBA" id="ARBA00023125"/>
    </source>
</evidence>
<dbReference type="InterPro" id="IPR023772">
    <property type="entry name" value="DNA-bd_HTH_TetR-type_CS"/>
</dbReference>
<protein>
    <submittedName>
        <fullName evidence="7">Transcriptional regulator, TetR family</fullName>
    </submittedName>
</protein>
<evidence type="ECO:0000256" key="5">
    <source>
        <dbReference type="PROSITE-ProRule" id="PRU00335"/>
    </source>
</evidence>
<dbReference type="GO" id="GO:0003700">
    <property type="term" value="F:DNA-binding transcription factor activity"/>
    <property type="evidence" value="ECO:0007669"/>
    <property type="project" value="TreeGrafter"/>
</dbReference>
<dbReference type="InterPro" id="IPR036271">
    <property type="entry name" value="Tet_transcr_reg_TetR-rel_C_sf"/>
</dbReference>
<dbReference type="InterPro" id="IPR050109">
    <property type="entry name" value="HTH-type_TetR-like_transc_reg"/>
</dbReference>
<gene>
    <name evidence="7" type="ORF">SAMN05216192_101329</name>
</gene>
<evidence type="ECO:0000313" key="7">
    <source>
        <dbReference type="EMBL" id="SDH84943.1"/>
    </source>
</evidence>
<dbReference type="InterPro" id="IPR009057">
    <property type="entry name" value="Homeodomain-like_sf"/>
</dbReference>
<keyword evidence="4" id="KW-0804">Transcription</keyword>
<keyword evidence="8" id="KW-1185">Reference proteome</keyword>
<evidence type="ECO:0000313" key="8">
    <source>
        <dbReference type="Proteomes" id="UP000199050"/>
    </source>
</evidence>
<dbReference type="PANTHER" id="PTHR30055:SF226">
    <property type="entry name" value="HTH-TYPE TRANSCRIPTIONAL REGULATOR PKSA"/>
    <property type="match status" value="1"/>
</dbReference>
<evidence type="ECO:0000256" key="1">
    <source>
        <dbReference type="ARBA" id="ARBA00022491"/>
    </source>
</evidence>
<dbReference type="Pfam" id="PF13977">
    <property type="entry name" value="TetR_C_6"/>
    <property type="match status" value="1"/>
</dbReference>
<evidence type="ECO:0000259" key="6">
    <source>
        <dbReference type="PROSITE" id="PS50977"/>
    </source>
</evidence>
<dbReference type="Pfam" id="PF00440">
    <property type="entry name" value="TetR_N"/>
    <property type="match status" value="1"/>
</dbReference>
<dbReference type="InterPro" id="IPR001647">
    <property type="entry name" value="HTH_TetR"/>
</dbReference>
<dbReference type="SUPFAM" id="SSF46689">
    <property type="entry name" value="Homeodomain-like"/>
    <property type="match status" value="1"/>
</dbReference>
<proteinExistence type="predicted"/>
<dbReference type="InterPro" id="IPR039538">
    <property type="entry name" value="BetI_C"/>
</dbReference>
<keyword evidence="3 5" id="KW-0238">DNA-binding</keyword>
<dbReference type="PROSITE" id="PS50977">
    <property type="entry name" value="HTH_TETR_2"/>
    <property type="match status" value="1"/>
</dbReference>
<dbReference type="SUPFAM" id="SSF48498">
    <property type="entry name" value="Tetracyclin repressor-like, C-terminal domain"/>
    <property type="match status" value="1"/>
</dbReference>
<name>A0A1G8FS27_9BACL</name>
<evidence type="ECO:0000256" key="4">
    <source>
        <dbReference type="ARBA" id="ARBA00023163"/>
    </source>
</evidence>
<evidence type="ECO:0000256" key="2">
    <source>
        <dbReference type="ARBA" id="ARBA00023015"/>
    </source>
</evidence>
<dbReference type="Proteomes" id="UP000199050">
    <property type="component" value="Unassembled WGS sequence"/>
</dbReference>
<keyword evidence="2" id="KW-0805">Transcription regulation</keyword>
<dbReference type="AlphaFoldDB" id="A0A1G8FS27"/>